<evidence type="ECO:0000313" key="3">
    <source>
        <dbReference type="Proteomes" id="UP001165122"/>
    </source>
</evidence>
<feature type="compositionally biased region" description="Polar residues" evidence="1">
    <location>
        <begin position="18"/>
        <end position="34"/>
    </location>
</feature>
<reference evidence="3" key="1">
    <citation type="journal article" date="2023" name="Commun. Biol.">
        <title>Genome analysis of Parmales, the sister group of diatoms, reveals the evolutionary specialization of diatoms from phago-mixotrophs to photoautotrophs.</title>
        <authorList>
            <person name="Ban H."/>
            <person name="Sato S."/>
            <person name="Yoshikawa S."/>
            <person name="Yamada K."/>
            <person name="Nakamura Y."/>
            <person name="Ichinomiya M."/>
            <person name="Sato N."/>
            <person name="Blanc-Mathieu R."/>
            <person name="Endo H."/>
            <person name="Kuwata A."/>
            <person name="Ogata H."/>
        </authorList>
    </citation>
    <scope>NUCLEOTIDE SEQUENCE [LARGE SCALE GENOMIC DNA]</scope>
    <source>
        <strain evidence="3">NIES 3700</strain>
    </source>
</reference>
<organism evidence="2 3">
    <name type="scientific">Triparma laevis f. longispina</name>
    <dbReference type="NCBI Taxonomy" id="1714387"/>
    <lineage>
        <taxon>Eukaryota</taxon>
        <taxon>Sar</taxon>
        <taxon>Stramenopiles</taxon>
        <taxon>Ochrophyta</taxon>
        <taxon>Bolidophyceae</taxon>
        <taxon>Parmales</taxon>
        <taxon>Triparmaceae</taxon>
        <taxon>Triparma</taxon>
    </lineage>
</organism>
<dbReference type="AlphaFoldDB" id="A0A9W6Z956"/>
<feature type="compositionally biased region" description="Gly residues" evidence="1">
    <location>
        <begin position="1"/>
        <end position="10"/>
    </location>
</feature>
<feature type="region of interest" description="Disordered" evidence="1">
    <location>
        <begin position="1"/>
        <end position="67"/>
    </location>
</feature>
<evidence type="ECO:0000313" key="2">
    <source>
        <dbReference type="EMBL" id="GMH47856.1"/>
    </source>
</evidence>
<gene>
    <name evidence="2" type="ORF">TrLO_g3978</name>
</gene>
<proteinExistence type="predicted"/>
<comment type="caution">
    <text evidence="2">The sequence shown here is derived from an EMBL/GenBank/DDBJ whole genome shotgun (WGS) entry which is preliminary data.</text>
</comment>
<sequence>MAEGVLGGEIGDIEMKSVNKSQESGVTSNSSSPAKPTPTVPQPRKWEKKWDENRKAWYWENEGGTST</sequence>
<accession>A0A9W6Z956</accession>
<feature type="compositionally biased region" description="Basic and acidic residues" evidence="1">
    <location>
        <begin position="44"/>
        <end position="57"/>
    </location>
</feature>
<keyword evidence="3" id="KW-1185">Reference proteome</keyword>
<evidence type="ECO:0000256" key="1">
    <source>
        <dbReference type="SAM" id="MobiDB-lite"/>
    </source>
</evidence>
<name>A0A9W6Z956_9STRA</name>
<dbReference type="Proteomes" id="UP001165122">
    <property type="component" value="Unassembled WGS sequence"/>
</dbReference>
<dbReference type="EMBL" id="BRXW01000361">
    <property type="protein sequence ID" value="GMH47856.1"/>
    <property type="molecule type" value="Genomic_DNA"/>
</dbReference>
<protein>
    <submittedName>
        <fullName evidence="2">Uncharacterized protein</fullName>
    </submittedName>
</protein>